<dbReference type="EMBL" id="CVQI01001620">
    <property type="protein sequence ID" value="CRK10248.1"/>
    <property type="molecule type" value="Genomic_DNA"/>
</dbReference>
<accession>A0A0G4KLY8</accession>
<sequence length="12" mass="1318">DGCQHDRDGCRG</sequence>
<proteinExistence type="predicted"/>
<protein>
    <submittedName>
        <fullName evidence="1">Uncharacterized protein</fullName>
    </submittedName>
</protein>
<feature type="non-terminal residue" evidence="1">
    <location>
        <position position="1"/>
    </location>
</feature>
<name>A0A0G4KLY8_VERLO</name>
<gene>
    <name evidence="1" type="ORF">BN1723_020972</name>
</gene>
<evidence type="ECO:0000313" key="2">
    <source>
        <dbReference type="Proteomes" id="UP000045706"/>
    </source>
</evidence>
<reference evidence="2" key="1">
    <citation type="submission" date="2015-05" db="EMBL/GenBank/DDBJ databases">
        <authorList>
            <person name="Fogelqvist Johan"/>
        </authorList>
    </citation>
    <scope>NUCLEOTIDE SEQUENCE [LARGE SCALE GENOMIC DNA]</scope>
</reference>
<dbReference type="Proteomes" id="UP000045706">
    <property type="component" value="Unassembled WGS sequence"/>
</dbReference>
<evidence type="ECO:0000313" key="1">
    <source>
        <dbReference type="EMBL" id="CRK10248.1"/>
    </source>
</evidence>
<organism evidence="1 2">
    <name type="scientific">Verticillium longisporum</name>
    <name type="common">Verticillium dahliae var. longisporum</name>
    <dbReference type="NCBI Taxonomy" id="100787"/>
    <lineage>
        <taxon>Eukaryota</taxon>
        <taxon>Fungi</taxon>
        <taxon>Dikarya</taxon>
        <taxon>Ascomycota</taxon>
        <taxon>Pezizomycotina</taxon>
        <taxon>Sordariomycetes</taxon>
        <taxon>Hypocreomycetidae</taxon>
        <taxon>Glomerellales</taxon>
        <taxon>Plectosphaerellaceae</taxon>
        <taxon>Verticillium</taxon>
    </lineage>
</organism>